<dbReference type="Gene3D" id="3.30.70.270">
    <property type="match status" value="1"/>
</dbReference>
<dbReference type="CDD" id="cd01949">
    <property type="entry name" value="GGDEF"/>
    <property type="match status" value="1"/>
</dbReference>
<keyword evidence="5" id="KW-1185">Reference proteome</keyword>
<dbReference type="InterPro" id="IPR043128">
    <property type="entry name" value="Rev_trsase/Diguanyl_cyclase"/>
</dbReference>
<keyword evidence="4" id="KW-0548">Nucleotidyltransferase</keyword>
<evidence type="ECO:0000259" key="2">
    <source>
        <dbReference type="PROSITE" id="PS50113"/>
    </source>
</evidence>
<accession>A0ABV2D5S4</accession>
<dbReference type="InterPro" id="IPR052155">
    <property type="entry name" value="Biofilm_reg_signaling"/>
</dbReference>
<protein>
    <submittedName>
        <fullName evidence="4">Diguanylate cyclase</fullName>
        <ecNumber evidence="4">2.7.7.65</ecNumber>
    </submittedName>
</protein>
<dbReference type="Pfam" id="PF00990">
    <property type="entry name" value="GGDEF"/>
    <property type="match status" value="1"/>
</dbReference>
<dbReference type="NCBIfam" id="TIGR00254">
    <property type="entry name" value="GGDEF"/>
    <property type="match status" value="1"/>
</dbReference>
<dbReference type="InterPro" id="IPR035965">
    <property type="entry name" value="PAS-like_dom_sf"/>
</dbReference>
<dbReference type="PROSITE" id="PS50113">
    <property type="entry name" value="PAC"/>
    <property type="match status" value="1"/>
</dbReference>
<evidence type="ECO:0000313" key="5">
    <source>
        <dbReference type="Proteomes" id="UP001548832"/>
    </source>
</evidence>
<dbReference type="GO" id="GO:0052621">
    <property type="term" value="F:diguanylate cyclase activity"/>
    <property type="evidence" value="ECO:0007669"/>
    <property type="project" value="UniProtKB-EC"/>
</dbReference>
<name>A0ABV2D5S4_9HYPH</name>
<feature type="domain" description="GGDEF" evidence="3">
    <location>
        <begin position="218"/>
        <end position="349"/>
    </location>
</feature>
<dbReference type="EMBL" id="JBEWSZ010000001">
    <property type="protein sequence ID" value="MET2825370.1"/>
    <property type="molecule type" value="Genomic_DNA"/>
</dbReference>
<sequence>MPYSLKGPARPNASRLRGGVSDAVGGSPERARRRDAATIARLKGELAGQAELIREQGVSLAHSRKIFDRASAAARIGVWECSLPDETLHWTDVVYDLFDLPRGTLPDRQRALACYPPASRKVLEAMRGRAIEERSGFTLDTEIITFAGRSRWIRITATVECEDGVPVRIFGMKQDITEEKLLSDRMRYLAEFDVMTGLANRGQFQARLSQADQAGQGAVGALLLIDLDGFKAVNDTFGHVVGDDCLKEAAARLGTVCQGADLVARVGGDEFAVLLGPHLDRGAVSGLARGIIDAMGEPVSVRGQPLKLGASVGVAFVETGAMCDLFMKADTALYAAKAAGRNTFRIFKPDTGRKGRRAAA</sequence>
<dbReference type="InterPro" id="IPR000700">
    <property type="entry name" value="PAS-assoc_C"/>
</dbReference>
<dbReference type="InterPro" id="IPR029787">
    <property type="entry name" value="Nucleotide_cyclase"/>
</dbReference>
<dbReference type="EC" id="2.7.7.65" evidence="4"/>
<feature type="region of interest" description="Disordered" evidence="1">
    <location>
        <begin position="1"/>
        <end position="32"/>
    </location>
</feature>
<dbReference type="InterPro" id="IPR000160">
    <property type="entry name" value="GGDEF_dom"/>
</dbReference>
<dbReference type="PANTHER" id="PTHR44757">
    <property type="entry name" value="DIGUANYLATE CYCLASE DGCP"/>
    <property type="match status" value="1"/>
</dbReference>
<dbReference type="RefSeq" id="WP_354457455.1">
    <property type="nucleotide sequence ID" value="NZ_JBEWSZ010000001.1"/>
</dbReference>
<proteinExistence type="predicted"/>
<evidence type="ECO:0000256" key="1">
    <source>
        <dbReference type="SAM" id="MobiDB-lite"/>
    </source>
</evidence>
<dbReference type="SUPFAM" id="SSF55785">
    <property type="entry name" value="PYP-like sensor domain (PAS domain)"/>
    <property type="match status" value="1"/>
</dbReference>
<dbReference type="Proteomes" id="UP001548832">
    <property type="component" value="Unassembled WGS sequence"/>
</dbReference>
<dbReference type="SMART" id="SM00267">
    <property type="entry name" value="GGDEF"/>
    <property type="match status" value="1"/>
</dbReference>
<evidence type="ECO:0000259" key="3">
    <source>
        <dbReference type="PROSITE" id="PS50887"/>
    </source>
</evidence>
<dbReference type="PROSITE" id="PS50887">
    <property type="entry name" value="GGDEF"/>
    <property type="match status" value="1"/>
</dbReference>
<evidence type="ECO:0000313" key="4">
    <source>
        <dbReference type="EMBL" id="MET2825370.1"/>
    </source>
</evidence>
<feature type="domain" description="PAC" evidence="2">
    <location>
        <begin position="137"/>
        <end position="188"/>
    </location>
</feature>
<dbReference type="PANTHER" id="PTHR44757:SF2">
    <property type="entry name" value="BIOFILM ARCHITECTURE MAINTENANCE PROTEIN MBAA"/>
    <property type="match status" value="1"/>
</dbReference>
<comment type="caution">
    <text evidence="4">The sequence shown here is derived from an EMBL/GenBank/DDBJ whole genome shotgun (WGS) entry which is preliminary data.</text>
</comment>
<keyword evidence="4" id="KW-0808">Transferase</keyword>
<dbReference type="SUPFAM" id="SSF55073">
    <property type="entry name" value="Nucleotide cyclase"/>
    <property type="match status" value="1"/>
</dbReference>
<organism evidence="4 5">
    <name type="scientific">Mesorhizobium shangrilense</name>
    <dbReference type="NCBI Taxonomy" id="460060"/>
    <lineage>
        <taxon>Bacteria</taxon>
        <taxon>Pseudomonadati</taxon>
        <taxon>Pseudomonadota</taxon>
        <taxon>Alphaproteobacteria</taxon>
        <taxon>Hyphomicrobiales</taxon>
        <taxon>Phyllobacteriaceae</taxon>
        <taxon>Mesorhizobium</taxon>
    </lineage>
</organism>
<dbReference type="Gene3D" id="3.30.450.20">
    <property type="entry name" value="PAS domain"/>
    <property type="match status" value="1"/>
</dbReference>
<gene>
    <name evidence="4" type="ORF">ABVQ20_00090</name>
</gene>
<reference evidence="4 5" key="1">
    <citation type="submission" date="2024-06" db="EMBL/GenBank/DDBJ databases">
        <authorList>
            <person name="Kim D.-U."/>
        </authorList>
    </citation>
    <scope>NUCLEOTIDE SEQUENCE [LARGE SCALE GENOMIC DNA]</scope>
    <source>
        <strain evidence="4 5">KACC15460</strain>
    </source>
</reference>